<feature type="transmembrane region" description="Helical" evidence="1">
    <location>
        <begin position="98"/>
        <end position="116"/>
    </location>
</feature>
<dbReference type="RefSeq" id="WP_022922371.1">
    <property type="nucleotide sequence ID" value="NZ_BMLB01000007.1"/>
</dbReference>
<keyword evidence="1" id="KW-0472">Membrane</keyword>
<evidence type="ECO:0000313" key="2">
    <source>
        <dbReference type="EMBL" id="GGK80444.1"/>
    </source>
</evidence>
<keyword evidence="1" id="KW-1133">Transmembrane helix</keyword>
<accession>A0ABQ2FE24</accession>
<evidence type="ECO:0000313" key="3">
    <source>
        <dbReference type="Proteomes" id="UP000662111"/>
    </source>
</evidence>
<organism evidence="2 3">
    <name type="scientific">Ornithinimicrobium pekingense</name>
    <dbReference type="NCBI Taxonomy" id="384677"/>
    <lineage>
        <taxon>Bacteria</taxon>
        <taxon>Bacillati</taxon>
        <taxon>Actinomycetota</taxon>
        <taxon>Actinomycetes</taxon>
        <taxon>Micrococcales</taxon>
        <taxon>Ornithinimicrobiaceae</taxon>
        <taxon>Ornithinimicrobium</taxon>
    </lineage>
</organism>
<feature type="transmembrane region" description="Helical" evidence="1">
    <location>
        <begin position="33"/>
        <end position="54"/>
    </location>
</feature>
<comment type="caution">
    <text evidence="2">The sequence shown here is derived from an EMBL/GenBank/DDBJ whole genome shotgun (WGS) entry which is preliminary data.</text>
</comment>
<dbReference type="EMBL" id="BMLB01000007">
    <property type="protein sequence ID" value="GGK80444.1"/>
    <property type="molecule type" value="Genomic_DNA"/>
</dbReference>
<keyword evidence="1" id="KW-0812">Transmembrane</keyword>
<dbReference type="Proteomes" id="UP000662111">
    <property type="component" value="Unassembled WGS sequence"/>
</dbReference>
<keyword evidence="3" id="KW-1185">Reference proteome</keyword>
<name>A0ABQ2FE24_9MICO</name>
<gene>
    <name evidence="2" type="ORF">GCM10011509_31170</name>
</gene>
<reference evidence="3" key="1">
    <citation type="journal article" date="2019" name="Int. J. Syst. Evol. Microbiol.">
        <title>The Global Catalogue of Microorganisms (GCM) 10K type strain sequencing project: providing services to taxonomists for standard genome sequencing and annotation.</title>
        <authorList>
            <consortium name="The Broad Institute Genomics Platform"/>
            <consortium name="The Broad Institute Genome Sequencing Center for Infectious Disease"/>
            <person name="Wu L."/>
            <person name="Ma J."/>
        </authorList>
    </citation>
    <scope>NUCLEOTIDE SEQUENCE [LARGE SCALE GENOMIC DNA]</scope>
    <source>
        <strain evidence="3">CGMCC 1.5362</strain>
    </source>
</reference>
<protein>
    <submittedName>
        <fullName evidence="2">Uncharacterized protein</fullName>
    </submittedName>
</protein>
<feature type="transmembrane region" description="Helical" evidence="1">
    <location>
        <begin position="66"/>
        <end position="86"/>
    </location>
</feature>
<evidence type="ECO:0000256" key="1">
    <source>
        <dbReference type="SAM" id="Phobius"/>
    </source>
</evidence>
<sequence>MRRDLLTAVLHGAVLWALGRMLAVTILSSGAQDVAAVAAATTVTTAAATGATAWVSRSLAATPVQLLRRFLTVPLLLAGLTAYLLLSRDATALELTLGTVPWILGPALSLALVVALRRRRPRSSSMVGEFA</sequence>
<proteinExistence type="predicted"/>